<protein>
    <submittedName>
        <fullName evidence="2">Uncharacterized protein</fullName>
    </submittedName>
</protein>
<keyword evidence="1" id="KW-0472">Membrane</keyword>
<sequence length="91" mass="10633">MPKQEERIKRCKENQKLVMENDILKRADQHSHGLYQRMDAWSDRNAVMDEPIKIYQLLEAAIAYVLALFAIIGLEALFVRFFPRATIGLKI</sequence>
<keyword evidence="1" id="KW-1133">Transmembrane helix</keyword>
<gene>
    <name evidence="2" type="ORF">CHH61_15480</name>
</gene>
<evidence type="ECO:0000313" key="3">
    <source>
        <dbReference type="Proteomes" id="UP000216133"/>
    </source>
</evidence>
<evidence type="ECO:0000256" key="1">
    <source>
        <dbReference type="SAM" id="Phobius"/>
    </source>
</evidence>
<dbReference type="AlphaFoldDB" id="A0A268RXT2"/>
<comment type="caution">
    <text evidence="2">The sequence shown here is derived from an EMBL/GenBank/DDBJ whole genome shotgun (WGS) entry which is preliminary data.</text>
</comment>
<keyword evidence="1" id="KW-0812">Transmembrane</keyword>
<reference evidence="2 3" key="1">
    <citation type="submission" date="2017-07" db="EMBL/GenBank/DDBJ databases">
        <title>Isolation and whole genome analysis of endospore-forming bacteria from heroin.</title>
        <authorList>
            <person name="Kalinowski J."/>
            <person name="Ahrens B."/>
            <person name="Al-Dilaimi A."/>
            <person name="Winkler A."/>
            <person name="Wibberg D."/>
            <person name="Schleenbecker U."/>
            <person name="Ruckert C."/>
            <person name="Wolfel R."/>
            <person name="Grass G."/>
        </authorList>
    </citation>
    <scope>NUCLEOTIDE SEQUENCE [LARGE SCALE GENOMIC DNA]</scope>
    <source>
        <strain evidence="2 3">7523-2</strain>
    </source>
</reference>
<evidence type="ECO:0000313" key="2">
    <source>
        <dbReference type="EMBL" id="PAF25052.1"/>
    </source>
</evidence>
<organism evidence="2 3">
    <name type="scientific">Shouchella clausii</name>
    <name type="common">Alkalihalobacillus clausii</name>
    <dbReference type="NCBI Taxonomy" id="79880"/>
    <lineage>
        <taxon>Bacteria</taxon>
        <taxon>Bacillati</taxon>
        <taxon>Bacillota</taxon>
        <taxon>Bacilli</taxon>
        <taxon>Bacillales</taxon>
        <taxon>Bacillaceae</taxon>
        <taxon>Shouchella</taxon>
    </lineage>
</organism>
<name>A0A268RXT2_SHOCL</name>
<dbReference type="Proteomes" id="UP000216133">
    <property type="component" value="Unassembled WGS sequence"/>
</dbReference>
<accession>A0A268RXT2</accession>
<feature type="transmembrane region" description="Helical" evidence="1">
    <location>
        <begin position="61"/>
        <end position="82"/>
    </location>
</feature>
<dbReference type="EMBL" id="NPBS01000081">
    <property type="protein sequence ID" value="PAF25052.1"/>
    <property type="molecule type" value="Genomic_DNA"/>
</dbReference>
<proteinExistence type="predicted"/>
<dbReference type="RefSeq" id="WP_095328041.1">
    <property type="nucleotide sequence ID" value="NZ_JAHHYG010000006.1"/>
</dbReference>